<dbReference type="PROSITE" id="PS51257">
    <property type="entry name" value="PROKAR_LIPOPROTEIN"/>
    <property type="match status" value="1"/>
</dbReference>
<accession>A0ABY8W823</accession>
<proteinExistence type="inferred from homology"/>
<feature type="chain" id="PRO_5047195281" description="Phosphate-binding protein" evidence="5">
    <location>
        <begin position="39"/>
        <end position="359"/>
    </location>
</feature>
<evidence type="ECO:0000256" key="4">
    <source>
        <dbReference type="PIRNR" id="PIRNR002756"/>
    </source>
</evidence>
<dbReference type="NCBIfam" id="TIGR00975">
    <property type="entry name" value="3a0107s03"/>
    <property type="match status" value="1"/>
</dbReference>
<dbReference type="Pfam" id="PF12849">
    <property type="entry name" value="PBP_like_2"/>
    <property type="match status" value="1"/>
</dbReference>
<evidence type="ECO:0000256" key="3">
    <source>
        <dbReference type="ARBA" id="ARBA00022592"/>
    </source>
</evidence>
<dbReference type="PANTHER" id="PTHR42996:SF1">
    <property type="entry name" value="PHOSPHATE-BINDING PROTEIN PSTS"/>
    <property type="match status" value="1"/>
</dbReference>
<feature type="signal peptide" evidence="5">
    <location>
        <begin position="1"/>
        <end position="38"/>
    </location>
</feature>
<keyword evidence="8" id="KW-1185">Reference proteome</keyword>
<dbReference type="RefSeq" id="WP_284915217.1">
    <property type="nucleotide sequence ID" value="NZ_CP126980.1"/>
</dbReference>
<keyword evidence="5" id="KW-0732">Signal</keyword>
<organism evidence="7 8">
    <name type="scientific">Actinoplanes oblitus</name>
    <dbReference type="NCBI Taxonomy" id="3040509"/>
    <lineage>
        <taxon>Bacteria</taxon>
        <taxon>Bacillati</taxon>
        <taxon>Actinomycetota</taxon>
        <taxon>Actinomycetes</taxon>
        <taxon>Micromonosporales</taxon>
        <taxon>Micromonosporaceae</taxon>
        <taxon>Actinoplanes</taxon>
    </lineage>
</organism>
<dbReference type="Gene3D" id="3.40.190.10">
    <property type="entry name" value="Periplasmic binding protein-like II"/>
    <property type="match status" value="2"/>
</dbReference>
<reference evidence="7 8" key="1">
    <citation type="submission" date="2023-06" db="EMBL/GenBank/DDBJ databases">
        <authorList>
            <person name="Yushchuk O."/>
            <person name="Binda E."/>
            <person name="Ruckert-Reed C."/>
            <person name="Fedorenko V."/>
            <person name="Kalinowski J."/>
            <person name="Marinelli F."/>
        </authorList>
    </citation>
    <scope>NUCLEOTIDE SEQUENCE [LARGE SCALE GENOMIC DNA]</scope>
    <source>
        <strain evidence="7 8">NRRL 3884</strain>
    </source>
</reference>
<dbReference type="PANTHER" id="PTHR42996">
    <property type="entry name" value="PHOSPHATE-BINDING PROTEIN PSTS"/>
    <property type="match status" value="1"/>
</dbReference>
<keyword evidence="3 4" id="KW-0592">Phosphate transport</keyword>
<dbReference type="InterPro" id="IPR050962">
    <property type="entry name" value="Phosphate-bind_PstS"/>
</dbReference>
<sequence length="359" mass="36269">MKKSLAAVPVRAARTLPVAAAALAGLLLLTACEGPRRADDPVSCASGEAGGQGSSAQANAVNEWIEQYQIACAGAAVAYTSNGSGAGVKAFTSGTGDFAGTDAVLSDADQAAATTRCGGAPPVHLPLVIGPIALAYNVAGVSDLRLAPATIAKIFAGKVTTWNDKAIAADNPRTALPATPIRTVHREDNSGTTANFTRFLAATADWPFPAGATWPVPGALAVRGSDRLAAAIARTDGAIGYVEASYARVNELAMAHVGNSHGDFVPATDEAATAAIASAGITGDNDLRLDLDYDLPGGAYPLVQVTYEIVCRRGASAVTRGFLSYAASPAGQRAVSGAGFAPLPDTLRERVFAAAAHLG</sequence>
<dbReference type="Proteomes" id="UP001240150">
    <property type="component" value="Chromosome"/>
</dbReference>
<evidence type="ECO:0000256" key="5">
    <source>
        <dbReference type="SAM" id="SignalP"/>
    </source>
</evidence>
<evidence type="ECO:0000313" key="7">
    <source>
        <dbReference type="EMBL" id="WIM94014.1"/>
    </source>
</evidence>
<evidence type="ECO:0000259" key="6">
    <source>
        <dbReference type="Pfam" id="PF12849"/>
    </source>
</evidence>
<dbReference type="PIRSF" id="PIRSF002756">
    <property type="entry name" value="PstS"/>
    <property type="match status" value="1"/>
</dbReference>
<keyword evidence="2 4" id="KW-0813">Transport</keyword>
<dbReference type="EMBL" id="CP126980">
    <property type="protein sequence ID" value="WIM94014.1"/>
    <property type="molecule type" value="Genomic_DNA"/>
</dbReference>
<evidence type="ECO:0000313" key="8">
    <source>
        <dbReference type="Proteomes" id="UP001240150"/>
    </source>
</evidence>
<evidence type="ECO:0000256" key="1">
    <source>
        <dbReference type="ARBA" id="ARBA00008725"/>
    </source>
</evidence>
<protein>
    <recommendedName>
        <fullName evidence="4">Phosphate-binding protein</fullName>
    </recommendedName>
</protein>
<gene>
    <name evidence="7" type="primary">pstS</name>
    <name evidence="7" type="ORF">ACTOB_006014</name>
</gene>
<dbReference type="SUPFAM" id="SSF53850">
    <property type="entry name" value="Periplasmic binding protein-like II"/>
    <property type="match status" value="1"/>
</dbReference>
<name>A0ABY8W823_9ACTN</name>
<feature type="domain" description="PBP" evidence="6">
    <location>
        <begin position="43"/>
        <end position="329"/>
    </location>
</feature>
<dbReference type="InterPro" id="IPR005673">
    <property type="entry name" value="ABC_phos-bd_PstS"/>
</dbReference>
<dbReference type="CDD" id="cd13565">
    <property type="entry name" value="PBP2_PstS"/>
    <property type="match status" value="1"/>
</dbReference>
<evidence type="ECO:0000256" key="2">
    <source>
        <dbReference type="ARBA" id="ARBA00022448"/>
    </source>
</evidence>
<comment type="similarity">
    <text evidence="1 4">Belongs to the PstS family.</text>
</comment>
<dbReference type="InterPro" id="IPR024370">
    <property type="entry name" value="PBP_domain"/>
</dbReference>